<dbReference type="RefSeq" id="WP_250485861.1">
    <property type="nucleotide sequence ID" value="NZ_JAQQDB010000006.1"/>
</dbReference>
<accession>A0ABW9CGZ1</accession>
<evidence type="ECO:0000256" key="3">
    <source>
        <dbReference type="ARBA" id="ARBA00022630"/>
    </source>
</evidence>
<reference evidence="7 8" key="1">
    <citation type="journal article" date="2024" name="Chem. Sci.">
        <title>Discovery of megapolipeptins by genome mining of a Burkholderiales bacteria collection.</title>
        <authorList>
            <person name="Paulo B.S."/>
            <person name="Recchia M.J.J."/>
            <person name="Lee S."/>
            <person name="Fergusson C.H."/>
            <person name="Romanowski S.B."/>
            <person name="Hernandez A."/>
            <person name="Krull N."/>
            <person name="Liu D.Y."/>
            <person name="Cavanagh H."/>
            <person name="Bos A."/>
            <person name="Gray C.A."/>
            <person name="Murphy B.T."/>
            <person name="Linington R.G."/>
            <person name="Eustaquio A.S."/>
        </authorList>
    </citation>
    <scope>NUCLEOTIDE SEQUENCE [LARGE SCALE GENOMIC DNA]</scope>
    <source>
        <strain evidence="7 8">RL17-374-BIF-D</strain>
    </source>
</reference>
<evidence type="ECO:0000313" key="8">
    <source>
        <dbReference type="Proteomes" id="UP001629462"/>
    </source>
</evidence>
<dbReference type="PRINTS" id="PR00411">
    <property type="entry name" value="PNDRDTASEI"/>
</dbReference>
<keyword evidence="8" id="KW-1185">Reference proteome</keyword>
<name>A0ABW9CGZ1_9BURK</name>
<evidence type="ECO:0000313" key="7">
    <source>
        <dbReference type="EMBL" id="MFM0517355.1"/>
    </source>
</evidence>
<proteinExistence type="inferred from homology"/>
<dbReference type="Proteomes" id="UP001629462">
    <property type="component" value="Unassembled WGS sequence"/>
</dbReference>
<dbReference type="EMBL" id="JAQQDB010000006">
    <property type="protein sequence ID" value="MFM0517355.1"/>
    <property type="molecule type" value="Genomic_DNA"/>
</dbReference>
<evidence type="ECO:0000256" key="4">
    <source>
        <dbReference type="ARBA" id="ARBA00022827"/>
    </source>
</evidence>
<keyword evidence="4" id="KW-0274">FAD</keyword>
<comment type="cofactor">
    <cofactor evidence="1">
        <name>FAD</name>
        <dbReference type="ChEBI" id="CHEBI:57692"/>
    </cofactor>
</comment>
<dbReference type="PRINTS" id="PR00368">
    <property type="entry name" value="FADPNR"/>
</dbReference>
<dbReference type="SUPFAM" id="SSF55424">
    <property type="entry name" value="FAD/NAD-linked reductases, dimerisation (C-terminal) domain"/>
    <property type="match status" value="1"/>
</dbReference>
<organism evidence="7 8">
    <name type="scientific">Caballeronia jiangsuensis</name>
    <dbReference type="NCBI Taxonomy" id="1458357"/>
    <lineage>
        <taxon>Bacteria</taxon>
        <taxon>Pseudomonadati</taxon>
        <taxon>Pseudomonadota</taxon>
        <taxon>Betaproteobacteria</taxon>
        <taxon>Burkholderiales</taxon>
        <taxon>Burkholderiaceae</taxon>
        <taxon>Caballeronia</taxon>
    </lineage>
</organism>
<keyword evidence="3" id="KW-0285">Flavoprotein</keyword>
<evidence type="ECO:0000256" key="1">
    <source>
        <dbReference type="ARBA" id="ARBA00001974"/>
    </source>
</evidence>
<dbReference type="InterPro" id="IPR036188">
    <property type="entry name" value="FAD/NAD-bd_sf"/>
</dbReference>
<dbReference type="InterPro" id="IPR023753">
    <property type="entry name" value="FAD/NAD-binding_dom"/>
</dbReference>
<dbReference type="Gene3D" id="3.50.50.60">
    <property type="entry name" value="FAD/NAD(P)-binding domain"/>
    <property type="match status" value="2"/>
</dbReference>
<dbReference type="Pfam" id="PF02852">
    <property type="entry name" value="Pyr_redox_dim"/>
    <property type="match status" value="1"/>
</dbReference>
<protein>
    <submittedName>
        <fullName evidence="7">FAD-dependent oxidoreductase</fullName>
    </submittedName>
</protein>
<feature type="domain" description="FAD/NAD(P)-binding" evidence="6">
    <location>
        <begin position="12"/>
        <end position="327"/>
    </location>
</feature>
<dbReference type="PANTHER" id="PTHR43014:SF2">
    <property type="entry name" value="MERCURIC REDUCTASE"/>
    <property type="match status" value="1"/>
</dbReference>
<dbReference type="Pfam" id="PF07992">
    <property type="entry name" value="Pyr_redox_2"/>
    <property type="match status" value="1"/>
</dbReference>
<dbReference type="InterPro" id="IPR001100">
    <property type="entry name" value="Pyr_nuc-diS_OxRdtase"/>
</dbReference>
<dbReference type="PIRSF" id="PIRSF000350">
    <property type="entry name" value="Mercury_reductase_MerA"/>
    <property type="match status" value="1"/>
</dbReference>
<dbReference type="Gene3D" id="3.30.390.30">
    <property type="match status" value="1"/>
</dbReference>
<dbReference type="InterPro" id="IPR016156">
    <property type="entry name" value="FAD/NAD-linked_Rdtase_dimer_sf"/>
</dbReference>
<comment type="caution">
    <text evidence="7">The sequence shown here is derived from an EMBL/GenBank/DDBJ whole genome shotgun (WGS) entry which is preliminary data.</text>
</comment>
<comment type="similarity">
    <text evidence="2">Belongs to the class-I pyridine nucleotide-disulfide oxidoreductase family.</text>
</comment>
<evidence type="ECO:0000259" key="5">
    <source>
        <dbReference type="Pfam" id="PF02852"/>
    </source>
</evidence>
<evidence type="ECO:0000259" key="6">
    <source>
        <dbReference type="Pfam" id="PF07992"/>
    </source>
</evidence>
<dbReference type="InterPro" id="IPR004099">
    <property type="entry name" value="Pyr_nucl-diS_OxRdtase_dimer"/>
</dbReference>
<sequence length="466" mass="49854">MQNIDGHVEMFDFLFLGGGKGGKSLAIELAKSGKRVAVIERGMIGGSCINVACIPTKALIRSGRIAHAVMHANDFGIETGPARVDMHYVRARVKGIVEELIDVNRNGFEAAGVELVLGNGKFEGPRRINVQLNNGASRVLEGERVYINTGTQADVPALPGLREAAPLTHVEALQVEQVPEHLIVIGGGYIGLEMAQAFRRLGAKVTVLQRESRVAVREDEDVSSAIAAAFMADGIEIRTNVAIESISGRSGDAVQVLLGDGVRIRGSHILVATGRVPNTRNIGLDMAGVETDARGFIKVDERLRTTALGVFAIGEVAGTPMFTHASFDDYRVLIAQMKGSDKTTRERVIPYAMFIEPELSRIGLNEREAAAQGIPVRIARLPMSAVPRARTNSDTRGFMKVLVAADSDQILGFAMLGSEAGEVVSTVQIAMLGKLPYTVIRDAPLAHPTLAEGLNLLFAEVPARGN</sequence>
<dbReference type="SUPFAM" id="SSF51905">
    <property type="entry name" value="FAD/NAD(P)-binding domain"/>
    <property type="match status" value="1"/>
</dbReference>
<gene>
    <name evidence="7" type="ORF">PQR08_07975</name>
</gene>
<evidence type="ECO:0000256" key="2">
    <source>
        <dbReference type="ARBA" id="ARBA00007532"/>
    </source>
</evidence>
<dbReference type="PANTHER" id="PTHR43014">
    <property type="entry name" value="MERCURIC REDUCTASE"/>
    <property type="match status" value="1"/>
</dbReference>
<feature type="domain" description="Pyridine nucleotide-disulphide oxidoreductase dimerisation" evidence="5">
    <location>
        <begin position="349"/>
        <end position="454"/>
    </location>
</feature>